<sequence>MLGTLKGKITHEQFHNGQYFYRIIEAAPDQYSQPNSFKVKSGTQLGQVGNEVQINVRVTGFVREKPYTDKTTGQQKVFEEKIVNLEFVNLPPKK</sequence>
<organism evidence="1 2">
    <name type="scientific">Pseudoteredinibacter isoporae</name>
    <dbReference type="NCBI Taxonomy" id="570281"/>
    <lineage>
        <taxon>Bacteria</taxon>
        <taxon>Pseudomonadati</taxon>
        <taxon>Pseudomonadota</taxon>
        <taxon>Gammaproteobacteria</taxon>
        <taxon>Cellvibrionales</taxon>
        <taxon>Cellvibrionaceae</taxon>
        <taxon>Pseudoteredinibacter</taxon>
    </lineage>
</organism>
<name>A0A7X0JX63_9GAMM</name>
<evidence type="ECO:0008006" key="3">
    <source>
        <dbReference type="Google" id="ProtNLM"/>
    </source>
</evidence>
<keyword evidence="2" id="KW-1185">Reference proteome</keyword>
<protein>
    <recommendedName>
        <fullName evidence="3">Single-stranded DNA-binding protein</fullName>
    </recommendedName>
</protein>
<proteinExistence type="predicted"/>
<accession>A0A7X0JX63</accession>
<gene>
    <name evidence="1" type="ORF">HNR48_004220</name>
</gene>
<comment type="caution">
    <text evidence="1">The sequence shown here is derived from an EMBL/GenBank/DDBJ whole genome shotgun (WGS) entry which is preliminary data.</text>
</comment>
<dbReference type="RefSeq" id="WP_166844034.1">
    <property type="nucleotide sequence ID" value="NZ_JAAONY010000006.1"/>
</dbReference>
<reference evidence="1 2" key="1">
    <citation type="submission" date="2020-08" db="EMBL/GenBank/DDBJ databases">
        <title>Genomic Encyclopedia of Type Strains, Phase IV (KMG-IV): sequencing the most valuable type-strain genomes for metagenomic binning, comparative biology and taxonomic classification.</title>
        <authorList>
            <person name="Goeker M."/>
        </authorList>
    </citation>
    <scope>NUCLEOTIDE SEQUENCE [LARGE SCALE GENOMIC DNA]</scope>
    <source>
        <strain evidence="1 2">DSM 22368</strain>
    </source>
</reference>
<dbReference type="AlphaFoldDB" id="A0A7X0JX63"/>
<evidence type="ECO:0000313" key="1">
    <source>
        <dbReference type="EMBL" id="MBB6523902.1"/>
    </source>
</evidence>
<dbReference type="InParanoid" id="A0A7X0JX63"/>
<dbReference type="EMBL" id="JACHHT010000007">
    <property type="protein sequence ID" value="MBB6523902.1"/>
    <property type="molecule type" value="Genomic_DNA"/>
</dbReference>
<evidence type="ECO:0000313" key="2">
    <source>
        <dbReference type="Proteomes" id="UP000528457"/>
    </source>
</evidence>
<dbReference type="Proteomes" id="UP000528457">
    <property type="component" value="Unassembled WGS sequence"/>
</dbReference>